<reference evidence="1" key="1">
    <citation type="submission" date="2024-06" db="EMBL/GenBank/DDBJ databases">
        <title>Diversity, functionality, and evolutionary history of bacterial symbionts in false click beetles (Coleoptera, Throscidae).</title>
        <authorList>
            <person name="Wierz J.C."/>
            <person name="Malm H."/>
            <person name="Kaltenpoth M."/>
            <person name="Engl T."/>
        </authorList>
    </citation>
    <scope>NUCLEOTIDE SEQUENCE</scope>
    <source>
        <strain evidence="1">Tder</strain>
    </source>
</reference>
<evidence type="ECO:0000313" key="1">
    <source>
        <dbReference type="EMBL" id="XBT18456.1"/>
    </source>
</evidence>
<dbReference type="AlphaFoldDB" id="A0AAU7QSZ2"/>
<organism evidence="1">
    <name type="scientific">Candidatus Shikimatogenerans sp. Tder</name>
    <dbReference type="NCBI Taxonomy" id="3158566"/>
    <lineage>
        <taxon>Bacteria</taxon>
        <taxon>Pseudomonadati</taxon>
        <taxon>Bacteroidota</taxon>
        <taxon>Flavobacteriia</taxon>
        <taxon>Flavobacteriales</taxon>
        <taxon>Candidatus Shikimatogenerans</taxon>
    </lineage>
</organism>
<accession>A0AAU7QSZ2</accession>
<sequence>MYNDKKNFNNKINFSLLKNIGLCTYNIILNKNLIKKSLYYI</sequence>
<protein>
    <submittedName>
        <fullName evidence="1">Uncharacterized protein</fullName>
    </submittedName>
</protein>
<proteinExistence type="predicted"/>
<name>A0AAU7QSZ2_9FLAO</name>
<gene>
    <name evidence="1" type="ORF">ABNO82_00645</name>
</gene>
<dbReference type="EMBL" id="CP157895">
    <property type="protein sequence ID" value="XBT18456.1"/>
    <property type="molecule type" value="Genomic_DNA"/>
</dbReference>